<protein>
    <recommendedName>
        <fullName evidence="5">Lipoprotein</fullName>
    </recommendedName>
</protein>
<dbReference type="Proteomes" id="UP001165986">
    <property type="component" value="Unassembled WGS sequence"/>
</dbReference>
<feature type="signal peptide" evidence="2">
    <location>
        <begin position="1"/>
        <end position="19"/>
    </location>
</feature>
<feature type="chain" id="PRO_5041261488" description="Lipoprotein" evidence="2">
    <location>
        <begin position="20"/>
        <end position="157"/>
    </location>
</feature>
<evidence type="ECO:0000313" key="3">
    <source>
        <dbReference type="EMBL" id="MBD6614834.1"/>
    </source>
</evidence>
<accession>A0AA40VP21</accession>
<feature type="region of interest" description="Disordered" evidence="1">
    <location>
        <begin position="28"/>
        <end position="58"/>
    </location>
</feature>
<evidence type="ECO:0008006" key="5">
    <source>
        <dbReference type="Google" id="ProtNLM"/>
    </source>
</evidence>
<dbReference type="RefSeq" id="WP_191756099.1">
    <property type="nucleotide sequence ID" value="NZ_VJXY01000002.1"/>
</dbReference>
<keyword evidence="4" id="KW-1185">Reference proteome</keyword>
<organism evidence="3 4">
    <name type="scientific">Komarekiella delphini-convector SJRDD-AB1</name>
    <dbReference type="NCBI Taxonomy" id="2593771"/>
    <lineage>
        <taxon>Bacteria</taxon>
        <taxon>Bacillati</taxon>
        <taxon>Cyanobacteriota</taxon>
        <taxon>Cyanophyceae</taxon>
        <taxon>Nostocales</taxon>
        <taxon>Nostocaceae</taxon>
        <taxon>Komarekiella</taxon>
        <taxon>Komarekiella delphini-convector</taxon>
    </lineage>
</organism>
<keyword evidence="2" id="KW-0732">Signal</keyword>
<dbReference type="AlphaFoldDB" id="A0AA40VP21"/>
<reference evidence="3" key="1">
    <citation type="submission" date="2019-07" db="EMBL/GenBank/DDBJ databases">
        <title>Toxilogical consequences of a new and cryptic species of cyanobacteria (Komarekiella delphini-convector) recovered from the epidermis of a bottlenose dolphin and 1500 ft. in the air.</title>
        <authorList>
            <person name="Brown A.O."/>
            <person name="Dvorak P."/>
            <person name="Villanueva C.D."/>
            <person name="Foss A.J."/>
            <person name="Garvey A.D."/>
            <person name="Gibson Q.A."/>
            <person name="Johansen J.R."/>
            <person name="Casamatta D.A."/>
        </authorList>
    </citation>
    <scope>NUCLEOTIDE SEQUENCE</scope>
    <source>
        <strain evidence="3">SJRDD-AB1</strain>
    </source>
</reference>
<evidence type="ECO:0000256" key="1">
    <source>
        <dbReference type="SAM" id="MobiDB-lite"/>
    </source>
</evidence>
<proteinExistence type="predicted"/>
<name>A0AA40VP21_9NOST</name>
<dbReference type="EMBL" id="VJXY01000002">
    <property type="protein sequence ID" value="MBD6614834.1"/>
    <property type="molecule type" value="Genomic_DNA"/>
</dbReference>
<evidence type="ECO:0000256" key="2">
    <source>
        <dbReference type="SAM" id="SignalP"/>
    </source>
</evidence>
<gene>
    <name evidence="3" type="ORF">FNW02_02915</name>
</gene>
<sequence length="157" mass="17180">MKSFKLNLVFLGIALLFLAACNNSNQVSTENTQTASTSTEKVVPATKTDSKHGASKGGQVVETGKYHLEFVPVKETNQTHMDLYLQTGDNHETVPNAKVTAQVQLPDGKQNTIPFAYDANDKHYTAILSEKASGQYQVKISADVKGEKVDGRFSFNR</sequence>
<feature type="compositionally biased region" description="Polar residues" evidence="1">
    <location>
        <begin position="28"/>
        <end position="40"/>
    </location>
</feature>
<dbReference type="PROSITE" id="PS51257">
    <property type="entry name" value="PROKAR_LIPOPROTEIN"/>
    <property type="match status" value="1"/>
</dbReference>
<comment type="caution">
    <text evidence="3">The sequence shown here is derived from an EMBL/GenBank/DDBJ whole genome shotgun (WGS) entry which is preliminary data.</text>
</comment>
<evidence type="ECO:0000313" key="4">
    <source>
        <dbReference type="Proteomes" id="UP001165986"/>
    </source>
</evidence>